<dbReference type="EMBL" id="BLXT01001578">
    <property type="protein sequence ID" value="GFN86678.1"/>
    <property type="molecule type" value="Genomic_DNA"/>
</dbReference>
<dbReference type="AlphaFoldDB" id="A0AAV3YY59"/>
<gene>
    <name evidence="1" type="ORF">PoB_001318400</name>
</gene>
<evidence type="ECO:0000313" key="1">
    <source>
        <dbReference type="EMBL" id="GFN86678.1"/>
    </source>
</evidence>
<protein>
    <submittedName>
        <fullName evidence="1">Uncharacterized protein</fullName>
    </submittedName>
</protein>
<evidence type="ECO:0000313" key="2">
    <source>
        <dbReference type="Proteomes" id="UP000735302"/>
    </source>
</evidence>
<proteinExistence type="predicted"/>
<comment type="caution">
    <text evidence="1">The sequence shown here is derived from an EMBL/GenBank/DDBJ whole genome shotgun (WGS) entry which is preliminary data.</text>
</comment>
<reference evidence="1 2" key="1">
    <citation type="journal article" date="2021" name="Elife">
        <title>Chloroplast acquisition without the gene transfer in kleptoplastic sea slugs, Plakobranchus ocellatus.</title>
        <authorList>
            <person name="Maeda T."/>
            <person name="Takahashi S."/>
            <person name="Yoshida T."/>
            <person name="Shimamura S."/>
            <person name="Takaki Y."/>
            <person name="Nagai Y."/>
            <person name="Toyoda A."/>
            <person name="Suzuki Y."/>
            <person name="Arimoto A."/>
            <person name="Ishii H."/>
            <person name="Satoh N."/>
            <person name="Nishiyama T."/>
            <person name="Hasebe M."/>
            <person name="Maruyama T."/>
            <person name="Minagawa J."/>
            <person name="Obokata J."/>
            <person name="Shigenobu S."/>
        </authorList>
    </citation>
    <scope>NUCLEOTIDE SEQUENCE [LARGE SCALE GENOMIC DNA]</scope>
</reference>
<name>A0AAV3YY59_9GAST</name>
<organism evidence="1 2">
    <name type="scientific">Plakobranchus ocellatus</name>
    <dbReference type="NCBI Taxonomy" id="259542"/>
    <lineage>
        <taxon>Eukaryota</taxon>
        <taxon>Metazoa</taxon>
        <taxon>Spiralia</taxon>
        <taxon>Lophotrochozoa</taxon>
        <taxon>Mollusca</taxon>
        <taxon>Gastropoda</taxon>
        <taxon>Heterobranchia</taxon>
        <taxon>Euthyneura</taxon>
        <taxon>Panpulmonata</taxon>
        <taxon>Sacoglossa</taxon>
        <taxon>Placobranchoidea</taxon>
        <taxon>Plakobranchidae</taxon>
        <taxon>Plakobranchus</taxon>
    </lineage>
</organism>
<dbReference type="Proteomes" id="UP000735302">
    <property type="component" value="Unassembled WGS sequence"/>
</dbReference>
<accession>A0AAV3YY59</accession>
<sequence>MRNNTIDFGMTPCVRLEQTGRLHWMCTVQGHVATIQNHRTQPNRWISILGKGEHFHLSGLGEAWGRPGGEADTLYSDLGGPGTLQ</sequence>
<keyword evidence="2" id="KW-1185">Reference proteome</keyword>